<evidence type="ECO:0000256" key="8">
    <source>
        <dbReference type="ARBA" id="ARBA00022840"/>
    </source>
</evidence>
<dbReference type="InterPro" id="IPR001680">
    <property type="entry name" value="WD40_rpt"/>
</dbReference>
<evidence type="ECO:0000256" key="2">
    <source>
        <dbReference type="ARBA" id="ARBA00022527"/>
    </source>
</evidence>
<feature type="repeat" description="WD" evidence="9">
    <location>
        <begin position="708"/>
        <end position="749"/>
    </location>
</feature>
<comment type="caution">
    <text evidence="13">The sequence shown here is derived from an EMBL/GenBank/DDBJ whole genome shotgun (WGS) entry which is preliminary data.</text>
</comment>
<dbReference type="Proteomes" id="UP001500751">
    <property type="component" value="Unassembled WGS sequence"/>
</dbReference>
<dbReference type="PANTHER" id="PTHR43289:SF6">
    <property type="entry name" value="SERINE_THREONINE-PROTEIN KINASE NEKL-3"/>
    <property type="match status" value="1"/>
</dbReference>
<reference evidence="13 14" key="1">
    <citation type="journal article" date="2019" name="Int. J. Syst. Evol. Microbiol.">
        <title>The Global Catalogue of Microorganisms (GCM) 10K type strain sequencing project: providing services to taxonomists for standard genome sequencing and annotation.</title>
        <authorList>
            <consortium name="The Broad Institute Genomics Platform"/>
            <consortium name="The Broad Institute Genome Sequencing Center for Infectious Disease"/>
            <person name="Wu L."/>
            <person name="Ma J."/>
        </authorList>
    </citation>
    <scope>NUCLEOTIDE SEQUENCE [LARGE SCALE GENOMIC DNA]</scope>
    <source>
        <strain evidence="13 14">JCM 16014</strain>
    </source>
</reference>
<evidence type="ECO:0000313" key="14">
    <source>
        <dbReference type="Proteomes" id="UP001500751"/>
    </source>
</evidence>
<feature type="region of interest" description="Disordered" evidence="11">
    <location>
        <begin position="453"/>
        <end position="526"/>
    </location>
</feature>
<dbReference type="Gene3D" id="2.130.10.10">
    <property type="entry name" value="YVTN repeat-like/Quinoprotein amine dehydrogenase"/>
    <property type="match status" value="3"/>
</dbReference>
<dbReference type="InterPro" id="IPR036322">
    <property type="entry name" value="WD40_repeat_dom_sf"/>
</dbReference>
<keyword evidence="2" id="KW-0723">Serine/threonine-protein kinase</keyword>
<keyword evidence="14" id="KW-1185">Reference proteome</keyword>
<sequence>MADDVLDGRYRLVRLLGRGGMGEVWRAHDARIGREVAVKIVTAGGLTDEALARFDREARIAGNLSGPSIVTVHDYGHDEYSGETVPYLVMELVAGRTIAERVRHDGPQPPETALRWAQQVCEALTIAHAANVVHRDIKPSNVMVTDSGAVKVLDFGIARFVENQQTRTGLTAAGMVIGSVEYMSPEQAQGGRVDARSDLYSLGCLLFFTLTARGPFEADTPMGLAYQHVTKPAEAPSRYQMGIPPEVDELVLALLAKEPQDRPADARTVGERIGVLLGANKSGGGESSAAAAGSTAATQGPASGAQAAAGVAGAAAGAAAAQSSGPATGPGPAQAAAFQSPTGAGHTSVMPQTGSMAIPTTQGPGPSTPPPPTVNQAERDTGFWTPGQDTQVTEVRHYPGSGAPPPGRPMSGPAAPQPQPDRSHGRRWFLAGAVAVAAGGAGVGTWLAVGKGANSANSPTGHDSANSTADGTPSSPATGSGTPKNSASAAGTAPSSSAGATTAASSASSPSSPSSTGSTGPTPIAKPTQIAKVDLKNPINHVTFTPDGKYLVAGAQDNNAHLYDMSDPAHPRHVGTASKHTAMVFNVAVSFDSKLLATSSWDQTLGLWDIQDATAPRLLQRVNLGENLEGVQFSPDASLVAVGTTSGKVWLVTVADPTRRWALTKHTALSYSVAFSPDGTTLATGSFDHSVKFWDVRDPSAAKLLASASDHTDRVFDIAWGRHDNILATGSADHSLILYDVSDPSHPAVIKKLPQSDEATGVAISPDGRLVANGAGANKVVQVFDLATPSAPQPLTPLAGHTDYTLGVAFSPDSTLLAASSQDQSILIWRF</sequence>
<feature type="domain" description="Protein kinase" evidence="12">
    <location>
        <begin position="10"/>
        <end position="277"/>
    </location>
</feature>
<dbReference type="SUPFAM" id="SSF56112">
    <property type="entry name" value="Protein kinase-like (PK-like)"/>
    <property type="match status" value="1"/>
</dbReference>
<evidence type="ECO:0000313" key="13">
    <source>
        <dbReference type="EMBL" id="GAA2065620.1"/>
    </source>
</evidence>
<feature type="repeat" description="WD" evidence="9">
    <location>
        <begin position="663"/>
        <end position="704"/>
    </location>
</feature>
<dbReference type="SMART" id="SM00220">
    <property type="entry name" value="S_TKc"/>
    <property type="match status" value="1"/>
</dbReference>
<dbReference type="Pfam" id="PF00400">
    <property type="entry name" value="WD40"/>
    <property type="match status" value="5"/>
</dbReference>
<dbReference type="Gene3D" id="1.10.510.10">
    <property type="entry name" value="Transferase(Phosphotransferase) domain 1"/>
    <property type="match status" value="1"/>
</dbReference>
<dbReference type="InterPro" id="IPR000719">
    <property type="entry name" value="Prot_kinase_dom"/>
</dbReference>
<dbReference type="InterPro" id="IPR015943">
    <property type="entry name" value="WD40/YVTN_repeat-like_dom_sf"/>
</dbReference>
<feature type="region of interest" description="Disordered" evidence="11">
    <location>
        <begin position="321"/>
        <end position="424"/>
    </location>
</feature>
<dbReference type="InterPro" id="IPR011009">
    <property type="entry name" value="Kinase-like_dom_sf"/>
</dbReference>
<keyword evidence="5" id="KW-0677">Repeat</keyword>
<dbReference type="InterPro" id="IPR008271">
    <property type="entry name" value="Ser/Thr_kinase_AS"/>
</dbReference>
<dbReference type="RefSeq" id="WP_344672058.1">
    <property type="nucleotide sequence ID" value="NZ_BAAAQN010000104.1"/>
</dbReference>
<keyword evidence="4" id="KW-0808">Transferase</keyword>
<evidence type="ECO:0000259" key="12">
    <source>
        <dbReference type="PROSITE" id="PS50011"/>
    </source>
</evidence>
<dbReference type="CDD" id="cd14014">
    <property type="entry name" value="STKc_PknB_like"/>
    <property type="match status" value="1"/>
</dbReference>
<dbReference type="PROSITE" id="PS50011">
    <property type="entry name" value="PROTEIN_KINASE_DOM"/>
    <property type="match status" value="1"/>
</dbReference>
<evidence type="ECO:0000256" key="1">
    <source>
        <dbReference type="ARBA" id="ARBA00012513"/>
    </source>
</evidence>
<evidence type="ECO:0000256" key="11">
    <source>
        <dbReference type="SAM" id="MobiDB-lite"/>
    </source>
</evidence>
<dbReference type="CDD" id="cd00200">
    <property type="entry name" value="WD40"/>
    <property type="match status" value="1"/>
</dbReference>
<feature type="repeat" description="WD" evidence="9">
    <location>
        <begin position="798"/>
        <end position="831"/>
    </location>
</feature>
<evidence type="ECO:0000256" key="6">
    <source>
        <dbReference type="ARBA" id="ARBA00022741"/>
    </source>
</evidence>
<evidence type="ECO:0000256" key="3">
    <source>
        <dbReference type="ARBA" id="ARBA00022574"/>
    </source>
</evidence>
<evidence type="ECO:0000256" key="7">
    <source>
        <dbReference type="ARBA" id="ARBA00022777"/>
    </source>
</evidence>
<protein>
    <recommendedName>
        <fullName evidence="1">non-specific serine/threonine protein kinase</fullName>
        <ecNumber evidence="1">2.7.11.1</ecNumber>
    </recommendedName>
</protein>
<dbReference type="Pfam" id="PF00069">
    <property type="entry name" value="Pkinase"/>
    <property type="match status" value="1"/>
</dbReference>
<feature type="region of interest" description="Disordered" evidence="11">
    <location>
        <begin position="280"/>
        <end position="301"/>
    </location>
</feature>
<dbReference type="PROSITE" id="PS00107">
    <property type="entry name" value="PROTEIN_KINASE_ATP"/>
    <property type="match status" value="1"/>
</dbReference>
<name>A0ABN2VN11_9ACTN</name>
<gene>
    <name evidence="13" type="ORF">GCM10009839_91610</name>
</gene>
<feature type="binding site" evidence="10">
    <location>
        <position position="39"/>
    </location>
    <ligand>
        <name>ATP</name>
        <dbReference type="ChEBI" id="CHEBI:30616"/>
    </ligand>
</feature>
<dbReference type="Gene3D" id="3.30.200.20">
    <property type="entry name" value="Phosphorylase Kinase, domain 1"/>
    <property type="match status" value="1"/>
</dbReference>
<dbReference type="InterPro" id="IPR019775">
    <property type="entry name" value="WD40_repeat_CS"/>
</dbReference>
<dbReference type="EMBL" id="BAAAQN010000104">
    <property type="protein sequence ID" value="GAA2065620.1"/>
    <property type="molecule type" value="Genomic_DNA"/>
</dbReference>
<dbReference type="EC" id="2.7.11.1" evidence="1"/>
<dbReference type="InterPro" id="IPR020472">
    <property type="entry name" value="WD40_PAC1"/>
</dbReference>
<keyword evidence="3 9" id="KW-0853">WD repeat</keyword>
<dbReference type="PANTHER" id="PTHR43289">
    <property type="entry name" value="MITOGEN-ACTIVATED PROTEIN KINASE KINASE KINASE 20-RELATED"/>
    <property type="match status" value="1"/>
</dbReference>
<feature type="repeat" description="WD" evidence="9">
    <location>
        <begin position="539"/>
        <end position="566"/>
    </location>
</feature>
<dbReference type="InterPro" id="IPR017441">
    <property type="entry name" value="Protein_kinase_ATP_BS"/>
</dbReference>
<keyword evidence="7" id="KW-0418">Kinase</keyword>
<organism evidence="13 14">
    <name type="scientific">Catenulispora yoronensis</name>
    <dbReference type="NCBI Taxonomy" id="450799"/>
    <lineage>
        <taxon>Bacteria</taxon>
        <taxon>Bacillati</taxon>
        <taxon>Actinomycetota</taxon>
        <taxon>Actinomycetes</taxon>
        <taxon>Catenulisporales</taxon>
        <taxon>Catenulisporaceae</taxon>
        <taxon>Catenulispora</taxon>
    </lineage>
</organism>
<keyword evidence="6 10" id="KW-0547">Nucleotide-binding</keyword>
<dbReference type="PROSITE" id="PS00108">
    <property type="entry name" value="PROTEIN_KINASE_ST"/>
    <property type="match status" value="1"/>
</dbReference>
<evidence type="ECO:0000256" key="10">
    <source>
        <dbReference type="PROSITE-ProRule" id="PRU10141"/>
    </source>
</evidence>
<dbReference type="SMART" id="SM00320">
    <property type="entry name" value="WD40"/>
    <property type="match status" value="7"/>
</dbReference>
<dbReference type="PROSITE" id="PS50294">
    <property type="entry name" value="WD_REPEATS_REGION"/>
    <property type="match status" value="4"/>
</dbReference>
<keyword evidence="8 10" id="KW-0067">ATP-binding</keyword>
<dbReference type="PROSITE" id="PS00678">
    <property type="entry name" value="WD_REPEATS_1"/>
    <property type="match status" value="2"/>
</dbReference>
<feature type="compositionally biased region" description="Low complexity" evidence="11">
    <location>
        <begin position="486"/>
        <end position="523"/>
    </location>
</feature>
<accession>A0ABN2VN11</accession>
<dbReference type="PROSITE" id="PS50082">
    <property type="entry name" value="WD_REPEATS_2"/>
    <property type="match status" value="5"/>
</dbReference>
<proteinExistence type="predicted"/>
<evidence type="ECO:0000256" key="4">
    <source>
        <dbReference type="ARBA" id="ARBA00022679"/>
    </source>
</evidence>
<feature type="compositionally biased region" description="Low complexity" evidence="11">
    <location>
        <begin position="321"/>
        <end position="337"/>
    </location>
</feature>
<dbReference type="SUPFAM" id="SSF50978">
    <property type="entry name" value="WD40 repeat-like"/>
    <property type="match status" value="1"/>
</dbReference>
<feature type="compositionally biased region" description="Polar residues" evidence="11">
    <location>
        <begin position="454"/>
        <end position="485"/>
    </location>
</feature>
<feature type="repeat" description="WD" evidence="9">
    <location>
        <begin position="577"/>
        <end position="618"/>
    </location>
</feature>
<evidence type="ECO:0000256" key="5">
    <source>
        <dbReference type="ARBA" id="ARBA00022737"/>
    </source>
</evidence>
<evidence type="ECO:0000256" key="9">
    <source>
        <dbReference type="PROSITE-ProRule" id="PRU00221"/>
    </source>
</evidence>
<feature type="compositionally biased region" description="Low complexity" evidence="11">
    <location>
        <begin position="287"/>
        <end position="301"/>
    </location>
</feature>
<dbReference type="PRINTS" id="PR00320">
    <property type="entry name" value="GPROTEINBRPT"/>
</dbReference>